<accession>G5J964</accession>
<dbReference type="Proteomes" id="UP000003477">
    <property type="component" value="Unassembled WGS sequence"/>
</dbReference>
<protein>
    <submittedName>
        <fullName evidence="1">Uncharacterized protein</fullName>
    </submittedName>
</protein>
<dbReference type="AlphaFoldDB" id="G5J964"/>
<dbReference type="EMBL" id="AESD01000606">
    <property type="protein sequence ID" value="EHJ11272.1"/>
    <property type="molecule type" value="Genomic_DNA"/>
</dbReference>
<reference evidence="1 2" key="1">
    <citation type="journal article" date="2011" name="Front. Microbiol.">
        <title>Two Strains of Crocosphaera watsonii with Highly Conserved Genomes are Distinguished by Strain-Specific Features.</title>
        <authorList>
            <person name="Bench S.R."/>
            <person name="Ilikchyan I.N."/>
            <person name="Tripp H.J."/>
            <person name="Zehr J.P."/>
        </authorList>
    </citation>
    <scope>NUCLEOTIDE SEQUENCE [LARGE SCALE GENOMIC DNA]</scope>
    <source>
        <strain evidence="1 2">WH 0003</strain>
    </source>
</reference>
<name>G5J964_CROWT</name>
<evidence type="ECO:0000313" key="2">
    <source>
        <dbReference type="Proteomes" id="UP000003477"/>
    </source>
</evidence>
<evidence type="ECO:0000313" key="1">
    <source>
        <dbReference type="EMBL" id="EHJ11272.1"/>
    </source>
</evidence>
<gene>
    <name evidence="1" type="ORF">CWATWH0003_3981</name>
</gene>
<organism evidence="1 2">
    <name type="scientific">Crocosphaera watsonii WH 0003</name>
    <dbReference type="NCBI Taxonomy" id="423471"/>
    <lineage>
        <taxon>Bacteria</taxon>
        <taxon>Bacillati</taxon>
        <taxon>Cyanobacteriota</taxon>
        <taxon>Cyanophyceae</taxon>
        <taxon>Oscillatoriophycideae</taxon>
        <taxon>Chroococcales</taxon>
        <taxon>Aphanothecaceae</taxon>
        <taxon>Crocosphaera</taxon>
    </lineage>
</organism>
<sequence>MTLKDTRSFKGNIIATFNILTLNIFQEFIANQYIILAKSASKSKSDEVSRKNLNF</sequence>
<comment type="caution">
    <text evidence="1">The sequence shown here is derived from an EMBL/GenBank/DDBJ whole genome shotgun (WGS) entry which is preliminary data.</text>
</comment>
<proteinExistence type="predicted"/>